<evidence type="ECO:0000313" key="2">
    <source>
        <dbReference type="EMBL" id="KAF1976596.1"/>
    </source>
</evidence>
<evidence type="ECO:0000313" key="3">
    <source>
        <dbReference type="Proteomes" id="UP000800036"/>
    </source>
</evidence>
<reference evidence="2" key="1">
    <citation type="journal article" date="2020" name="Stud. Mycol.">
        <title>101 Dothideomycetes genomes: a test case for predicting lifestyles and emergence of pathogens.</title>
        <authorList>
            <person name="Haridas S."/>
            <person name="Albert R."/>
            <person name="Binder M."/>
            <person name="Bloem J."/>
            <person name="Labutti K."/>
            <person name="Salamov A."/>
            <person name="Andreopoulos B."/>
            <person name="Baker S."/>
            <person name="Barry K."/>
            <person name="Bills G."/>
            <person name="Bluhm B."/>
            <person name="Cannon C."/>
            <person name="Castanera R."/>
            <person name="Culley D."/>
            <person name="Daum C."/>
            <person name="Ezra D."/>
            <person name="Gonzalez J."/>
            <person name="Henrissat B."/>
            <person name="Kuo A."/>
            <person name="Liang C."/>
            <person name="Lipzen A."/>
            <person name="Lutzoni F."/>
            <person name="Magnuson J."/>
            <person name="Mondo S."/>
            <person name="Nolan M."/>
            <person name="Ohm R."/>
            <person name="Pangilinan J."/>
            <person name="Park H.-J."/>
            <person name="Ramirez L."/>
            <person name="Alfaro M."/>
            <person name="Sun H."/>
            <person name="Tritt A."/>
            <person name="Yoshinaga Y."/>
            <person name="Zwiers L.-H."/>
            <person name="Turgeon B."/>
            <person name="Goodwin S."/>
            <person name="Spatafora J."/>
            <person name="Crous P."/>
            <person name="Grigoriev I."/>
        </authorList>
    </citation>
    <scope>NUCLEOTIDE SEQUENCE</scope>
    <source>
        <strain evidence="2">CBS 107.79</strain>
    </source>
</reference>
<accession>A0A6A5VNU5</accession>
<proteinExistence type="predicted"/>
<organism evidence="2 3">
    <name type="scientific">Bimuria novae-zelandiae CBS 107.79</name>
    <dbReference type="NCBI Taxonomy" id="1447943"/>
    <lineage>
        <taxon>Eukaryota</taxon>
        <taxon>Fungi</taxon>
        <taxon>Dikarya</taxon>
        <taxon>Ascomycota</taxon>
        <taxon>Pezizomycotina</taxon>
        <taxon>Dothideomycetes</taxon>
        <taxon>Pleosporomycetidae</taxon>
        <taxon>Pleosporales</taxon>
        <taxon>Massarineae</taxon>
        <taxon>Didymosphaeriaceae</taxon>
        <taxon>Bimuria</taxon>
    </lineage>
</organism>
<name>A0A6A5VNU5_9PLEO</name>
<dbReference type="Proteomes" id="UP000800036">
    <property type="component" value="Unassembled WGS sequence"/>
</dbReference>
<gene>
    <name evidence="2" type="ORF">BU23DRAFT_565749</name>
</gene>
<keyword evidence="1" id="KW-0175">Coiled coil</keyword>
<dbReference type="AlphaFoldDB" id="A0A6A5VNU5"/>
<sequence length="180" mass="20425">MCTCALDLELMRGIKNAAVTNARVTLANITARILQAGRLFPALAELNEEDPESAVKQVLDAYTVLERRLNESLRTLEALKQIVTVMRRRGSRVPGGGGLVLLPHLIKHLLPQQYYEIRHHEQRTQTQHYTSIQRNFTATQIVTTLNAVRSELKVVKEKLEISETALSRAQREKDDFQGRL</sequence>
<keyword evidence="3" id="KW-1185">Reference proteome</keyword>
<evidence type="ECO:0000256" key="1">
    <source>
        <dbReference type="SAM" id="Coils"/>
    </source>
</evidence>
<feature type="coiled-coil region" evidence="1">
    <location>
        <begin position="152"/>
        <end position="179"/>
    </location>
</feature>
<protein>
    <submittedName>
        <fullName evidence="2">Uncharacterized protein</fullName>
    </submittedName>
</protein>
<dbReference type="EMBL" id="ML976666">
    <property type="protein sequence ID" value="KAF1976596.1"/>
    <property type="molecule type" value="Genomic_DNA"/>
</dbReference>